<keyword evidence="5" id="KW-1185">Reference proteome</keyword>
<organism evidence="4 5">
    <name type="scientific">Paracoccus nototheniae</name>
    <dbReference type="NCBI Taxonomy" id="2489002"/>
    <lineage>
        <taxon>Bacteria</taxon>
        <taxon>Pseudomonadati</taxon>
        <taxon>Pseudomonadota</taxon>
        <taxon>Alphaproteobacteria</taxon>
        <taxon>Rhodobacterales</taxon>
        <taxon>Paracoccaceae</taxon>
        <taxon>Paracoccus</taxon>
    </lineage>
</organism>
<evidence type="ECO:0000256" key="1">
    <source>
        <dbReference type="ARBA" id="ARBA00022676"/>
    </source>
</evidence>
<evidence type="ECO:0000256" key="3">
    <source>
        <dbReference type="SAM" id="MobiDB-lite"/>
    </source>
</evidence>
<evidence type="ECO:0000313" key="4">
    <source>
        <dbReference type="EMBL" id="MFD1481263.1"/>
    </source>
</evidence>
<dbReference type="PANTHER" id="PTHR34136:SF1">
    <property type="entry name" value="UDP-N-ACETYL-D-MANNOSAMINURONIC ACID TRANSFERASE"/>
    <property type="match status" value="1"/>
</dbReference>
<dbReference type="NCBIfam" id="TIGR00696">
    <property type="entry name" value="wecG_tagA_cpsF"/>
    <property type="match status" value="1"/>
</dbReference>
<accession>A0ABW4DWA0</accession>
<dbReference type="Proteomes" id="UP001597302">
    <property type="component" value="Unassembled WGS sequence"/>
</dbReference>
<keyword evidence="2" id="KW-0808">Transferase</keyword>
<name>A0ABW4DWA0_9RHOB</name>
<dbReference type="PANTHER" id="PTHR34136">
    <property type="match status" value="1"/>
</dbReference>
<dbReference type="RefSeq" id="WP_242679710.1">
    <property type="nucleotide sequence ID" value="NZ_JBHTOQ010000018.1"/>
</dbReference>
<keyword evidence="1" id="KW-0328">Glycosyltransferase</keyword>
<dbReference type="EMBL" id="JBHTOQ010000018">
    <property type="protein sequence ID" value="MFD1481263.1"/>
    <property type="molecule type" value="Genomic_DNA"/>
</dbReference>
<sequence length="298" mass="31840">MKQTTGMRDSAQGHAAGLSPDETEDAGLSMHHSEDGPEPGSDEEEMMTFHVGGARVSLTVPDRDSLLTIIARRLQQGRGFALATMNVDHLEKLHSDARFREAYAAHDLIVADGNPIVWLARMGGHQVSLVPGSDLVQPLCQIATGKGRSVAIVAGTMDSGEAAARRLINRVPGLRIAVVLAPGFPFDPHGPEADGIIDQLAQSGAGLCLLGIGAPRQEILASRLRARCPGMGIASVGAGIDFVAGRQKRAPKVMQQMRIEWLWRAGLNPIRLGPRYLKGAMILPGHARRALSSRRRSA</sequence>
<dbReference type="Pfam" id="PF03808">
    <property type="entry name" value="Glyco_tran_WecG"/>
    <property type="match status" value="1"/>
</dbReference>
<dbReference type="InterPro" id="IPR004629">
    <property type="entry name" value="WecG_TagA_CpsF"/>
</dbReference>
<protein>
    <submittedName>
        <fullName evidence="4">WecB/TagA/CpsF family glycosyltransferase</fullName>
    </submittedName>
</protein>
<evidence type="ECO:0000256" key="2">
    <source>
        <dbReference type="ARBA" id="ARBA00022679"/>
    </source>
</evidence>
<proteinExistence type="predicted"/>
<comment type="caution">
    <text evidence="4">The sequence shown here is derived from an EMBL/GenBank/DDBJ whole genome shotgun (WGS) entry which is preliminary data.</text>
</comment>
<evidence type="ECO:0000313" key="5">
    <source>
        <dbReference type="Proteomes" id="UP001597302"/>
    </source>
</evidence>
<dbReference type="CDD" id="cd06533">
    <property type="entry name" value="Glyco_transf_WecG_TagA"/>
    <property type="match status" value="1"/>
</dbReference>
<gene>
    <name evidence="4" type="ORF">ACFQ5P_08145</name>
</gene>
<reference evidence="5" key="1">
    <citation type="journal article" date="2019" name="Int. J. Syst. Evol. Microbiol.">
        <title>The Global Catalogue of Microorganisms (GCM) 10K type strain sequencing project: providing services to taxonomists for standard genome sequencing and annotation.</title>
        <authorList>
            <consortium name="The Broad Institute Genomics Platform"/>
            <consortium name="The Broad Institute Genome Sequencing Center for Infectious Disease"/>
            <person name="Wu L."/>
            <person name="Ma J."/>
        </authorList>
    </citation>
    <scope>NUCLEOTIDE SEQUENCE [LARGE SCALE GENOMIC DNA]</scope>
    <source>
        <strain evidence="5">CCM 8875</strain>
    </source>
</reference>
<feature type="region of interest" description="Disordered" evidence="3">
    <location>
        <begin position="1"/>
        <end position="44"/>
    </location>
</feature>